<organism evidence="1 2">
    <name type="scientific">Chionoecetes opilio</name>
    <name type="common">Atlantic snow crab</name>
    <name type="synonym">Cancer opilio</name>
    <dbReference type="NCBI Taxonomy" id="41210"/>
    <lineage>
        <taxon>Eukaryota</taxon>
        <taxon>Metazoa</taxon>
        <taxon>Ecdysozoa</taxon>
        <taxon>Arthropoda</taxon>
        <taxon>Crustacea</taxon>
        <taxon>Multicrustacea</taxon>
        <taxon>Malacostraca</taxon>
        <taxon>Eumalacostraca</taxon>
        <taxon>Eucarida</taxon>
        <taxon>Decapoda</taxon>
        <taxon>Pleocyemata</taxon>
        <taxon>Brachyura</taxon>
        <taxon>Eubrachyura</taxon>
        <taxon>Majoidea</taxon>
        <taxon>Majidae</taxon>
        <taxon>Chionoecetes</taxon>
    </lineage>
</organism>
<dbReference type="InterPro" id="IPR039989">
    <property type="entry name" value="NUDT9"/>
</dbReference>
<dbReference type="Proteomes" id="UP000770661">
    <property type="component" value="Unassembled WGS sequence"/>
</dbReference>
<proteinExistence type="predicted"/>
<dbReference type="InterPro" id="IPR015797">
    <property type="entry name" value="NUDIX_hydrolase-like_dom_sf"/>
</dbReference>
<dbReference type="GO" id="GO:0047631">
    <property type="term" value="F:ADP-ribose diphosphatase activity"/>
    <property type="evidence" value="ECO:0007669"/>
    <property type="project" value="InterPro"/>
</dbReference>
<dbReference type="Gene3D" id="3.90.79.10">
    <property type="entry name" value="Nucleoside Triphosphate Pyrophosphohydrolase"/>
    <property type="match status" value="1"/>
</dbReference>
<keyword evidence="2" id="KW-1185">Reference proteome</keyword>
<dbReference type="PANTHER" id="PTHR13030">
    <property type="entry name" value="NUDIX HYDROLASE"/>
    <property type="match status" value="1"/>
</dbReference>
<evidence type="ECO:0000313" key="1">
    <source>
        <dbReference type="EMBL" id="KAG0723827.1"/>
    </source>
</evidence>
<accession>A0A8J5CZ88</accession>
<dbReference type="OrthoDB" id="9972248at2759"/>
<evidence type="ECO:0000313" key="2">
    <source>
        <dbReference type="Proteomes" id="UP000770661"/>
    </source>
</evidence>
<protein>
    <submittedName>
        <fullName evidence="1">ADP-ribose pyrophosphatase, mitochondrial</fullName>
    </submittedName>
</protein>
<comment type="caution">
    <text evidence="1">The sequence shown here is derived from an EMBL/GenBank/DDBJ whole genome shotgun (WGS) entry which is preliminary data.</text>
</comment>
<reference evidence="1" key="1">
    <citation type="submission" date="2020-07" db="EMBL/GenBank/DDBJ databases">
        <title>The High-quality genome of the commercially important snow crab, Chionoecetes opilio.</title>
        <authorList>
            <person name="Jeong J.-H."/>
            <person name="Ryu S."/>
        </authorList>
    </citation>
    <scope>NUCLEOTIDE SEQUENCE</scope>
    <source>
        <strain evidence="1">MADBK_172401_WGS</strain>
        <tissue evidence="1">Digestive gland</tissue>
    </source>
</reference>
<gene>
    <name evidence="1" type="primary">NUDT9</name>
    <name evidence="1" type="ORF">GWK47_041865</name>
</gene>
<name>A0A8J5CZ88_CHIOP</name>
<dbReference type="PANTHER" id="PTHR13030:SF8">
    <property type="entry name" value="ADP-RIBOSE PYROPHOSPHATASE, MITOCHONDRIAL"/>
    <property type="match status" value="1"/>
</dbReference>
<dbReference type="AlphaFoldDB" id="A0A8J5CZ88"/>
<dbReference type="SUPFAM" id="SSF55811">
    <property type="entry name" value="Nudix"/>
    <property type="match status" value="1"/>
</dbReference>
<dbReference type="EMBL" id="JACEEZ010007662">
    <property type="protein sequence ID" value="KAG0723827.1"/>
    <property type="molecule type" value="Genomic_DNA"/>
</dbReference>
<sequence>MVDPGERVTTTLQREFLEEALNSLEMTTRQKEESESQLKDLFKGGVEVYSGYVDDPRNTDNSWMETVAYNFHQDDLLGVLYSMRLHAGDDAKAAKWQDMSSSLNLYASHEHMIEKVAQRHKAHW</sequence>